<organism evidence="1 2">
    <name type="scientific">Streptomyces bobili</name>
    <dbReference type="NCBI Taxonomy" id="67280"/>
    <lineage>
        <taxon>Bacteria</taxon>
        <taxon>Bacillati</taxon>
        <taxon>Actinomycetota</taxon>
        <taxon>Actinomycetes</taxon>
        <taxon>Kitasatosporales</taxon>
        <taxon>Streptomycetaceae</taxon>
        <taxon>Streptomyces</taxon>
    </lineage>
</organism>
<gene>
    <name evidence="1" type="ORF">OHT53_25120</name>
</gene>
<keyword evidence="2" id="KW-1185">Reference proteome</keyword>
<evidence type="ECO:0000313" key="1">
    <source>
        <dbReference type="EMBL" id="WUN89121.1"/>
    </source>
</evidence>
<sequence>MIRLRIQVAHWPRRALVLTDTPRPDCGNCEGLGGIEHPYGDHNGEYAGSDWEPCGCWNEDRRWFLMPLPRRPRWLRRRDAGRDPWGPGGYSDEPPF</sequence>
<dbReference type="EMBL" id="CP108038">
    <property type="protein sequence ID" value="WUN89121.1"/>
    <property type="molecule type" value="Genomic_DNA"/>
</dbReference>
<evidence type="ECO:0000313" key="2">
    <source>
        <dbReference type="Proteomes" id="UP001432071"/>
    </source>
</evidence>
<dbReference type="GeneID" id="93764327"/>
<dbReference type="RefSeq" id="WP_328736126.1">
    <property type="nucleotide sequence ID" value="NZ_CP108038.1"/>
</dbReference>
<name>A0ABZ1R347_9ACTN</name>
<reference evidence="1" key="1">
    <citation type="submission" date="2022-10" db="EMBL/GenBank/DDBJ databases">
        <title>The complete genomes of actinobacterial strains from the NBC collection.</title>
        <authorList>
            <person name="Joergensen T.S."/>
            <person name="Alvarez Arevalo M."/>
            <person name="Sterndorff E.B."/>
            <person name="Faurdal D."/>
            <person name="Vuksanovic O."/>
            <person name="Mourched A.-S."/>
            <person name="Charusanti P."/>
            <person name="Shaw S."/>
            <person name="Blin K."/>
            <person name="Weber T."/>
        </authorList>
    </citation>
    <scope>NUCLEOTIDE SEQUENCE</scope>
    <source>
        <strain evidence="1">NBC_00302</strain>
    </source>
</reference>
<accession>A0ABZ1R347</accession>
<protein>
    <submittedName>
        <fullName evidence="1">Uncharacterized protein</fullName>
    </submittedName>
</protein>
<proteinExistence type="predicted"/>
<dbReference type="Proteomes" id="UP001432071">
    <property type="component" value="Chromosome"/>
</dbReference>